<dbReference type="InterPro" id="IPR008636">
    <property type="entry name" value="Hook_C"/>
</dbReference>
<keyword evidence="4" id="KW-1185">Reference proteome</keyword>
<dbReference type="GO" id="GO:0051959">
    <property type="term" value="F:dynein light intermediate chain binding"/>
    <property type="evidence" value="ECO:0007669"/>
    <property type="project" value="TreeGrafter"/>
</dbReference>
<evidence type="ECO:0000313" key="4">
    <source>
        <dbReference type="Proteomes" id="UP001381693"/>
    </source>
</evidence>
<reference evidence="3 4" key="1">
    <citation type="submission" date="2023-11" db="EMBL/GenBank/DDBJ databases">
        <title>Halocaridina rubra genome assembly.</title>
        <authorList>
            <person name="Smith C."/>
        </authorList>
    </citation>
    <scope>NUCLEOTIDE SEQUENCE [LARGE SCALE GENOMIC DNA]</scope>
    <source>
        <strain evidence="3">EP-1</strain>
        <tissue evidence="3">Whole</tissue>
    </source>
</reference>
<dbReference type="EMBL" id="JAXCGZ010021477">
    <property type="protein sequence ID" value="KAK7050077.1"/>
    <property type="molecule type" value="Genomic_DNA"/>
</dbReference>
<feature type="domain" description="Hook C-terminal" evidence="2">
    <location>
        <begin position="31"/>
        <end position="217"/>
    </location>
</feature>
<gene>
    <name evidence="3" type="primary">HOOK3_2</name>
    <name evidence="3" type="ORF">SK128_014427</name>
</gene>
<feature type="non-terminal residue" evidence="3">
    <location>
        <position position="225"/>
    </location>
</feature>
<dbReference type="PANTHER" id="PTHR18947">
    <property type="entry name" value="HOOK PROTEINS"/>
    <property type="match status" value="1"/>
</dbReference>
<comment type="caution">
    <text evidence="3">The sequence shown here is derived from an EMBL/GenBank/DDBJ whole genome shotgun (WGS) entry which is preliminary data.</text>
</comment>
<dbReference type="AlphaFoldDB" id="A0AAN8ZQ95"/>
<dbReference type="GO" id="GO:0030705">
    <property type="term" value="P:cytoskeleton-dependent intracellular transport"/>
    <property type="evidence" value="ECO:0007669"/>
    <property type="project" value="TreeGrafter"/>
</dbReference>
<evidence type="ECO:0000256" key="1">
    <source>
        <dbReference type="SAM" id="Coils"/>
    </source>
</evidence>
<organism evidence="3 4">
    <name type="scientific">Halocaridina rubra</name>
    <name type="common">Hawaiian red shrimp</name>
    <dbReference type="NCBI Taxonomy" id="373956"/>
    <lineage>
        <taxon>Eukaryota</taxon>
        <taxon>Metazoa</taxon>
        <taxon>Ecdysozoa</taxon>
        <taxon>Arthropoda</taxon>
        <taxon>Crustacea</taxon>
        <taxon>Multicrustacea</taxon>
        <taxon>Malacostraca</taxon>
        <taxon>Eumalacostraca</taxon>
        <taxon>Eucarida</taxon>
        <taxon>Decapoda</taxon>
        <taxon>Pleocyemata</taxon>
        <taxon>Caridea</taxon>
        <taxon>Atyoidea</taxon>
        <taxon>Atyidae</taxon>
        <taxon>Halocaridina</taxon>
    </lineage>
</organism>
<accession>A0AAN8ZQ95</accession>
<dbReference type="GO" id="GO:0031122">
    <property type="term" value="P:cytoplasmic microtubule organization"/>
    <property type="evidence" value="ECO:0007669"/>
    <property type="project" value="InterPro"/>
</dbReference>
<sequence>MIVQKGKDYIPLLIEISIQLLHDLTLVLCYRQLNHRIMELESEVEEAKAAAAVAGPMAMAAASKAFEGSPSRATGGEAKRIVELEKKLAEQNERVLALEESLAKKEGEMGAMEERYKKYLGKAKSVIKTLDPKHNPNLVPDVSNLRSTIHEKERIIENLERESEKNKVIRDMEEKLITTAFYNFGMQMHRQMMNQRLTAMDQGQTFLTRQRQASTRRVPMGNMGN</sequence>
<name>A0AAN8ZQ95_HALRR</name>
<evidence type="ECO:0000259" key="2">
    <source>
        <dbReference type="Pfam" id="PF05622"/>
    </source>
</evidence>
<dbReference type="GO" id="GO:0005813">
    <property type="term" value="C:centrosome"/>
    <property type="evidence" value="ECO:0007669"/>
    <property type="project" value="TreeGrafter"/>
</dbReference>
<proteinExistence type="predicted"/>
<keyword evidence="1" id="KW-0175">Coiled coil</keyword>
<evidence type="ECO:0000313" key="3">
    <source>
        <dbReference type="EMBL" id="KAK7050077.1"/>
    </source>
</evidence>
<feature type="coiled-coil region" evidence="1">
    <location>
        <begin position="81"/>
        <end position="115"/>
    </location>
</feature>
<dbReference type="GO" id="GO:0005737">
    <property type="term" value="C:cytoplasm"/>
    <property type="evidence" value="ECO:0007669"/>
    <property type="project" value="TreeGrafter"/>
</dbReference>
<dbReference type="Proteomes" id="UP001381693">
    <property type="component" value="Unassembled WGS sequence"/>
</dbReference>
<protein>
    <submittedName>
        <fullName evidence="3">Protein Hook 3</fullName>
    </submittedName>
</protein>
<dbReference type="GO" id="GO:0008017">
    <property type="term" value="F:microtubule binding"/>
    <property type="evidence" value="ECO:0007669"/>
    <property type="project" value="InterPro"/>
</dbReference>
<dbReference type="PANTHER" id="PTHR18947:SF39">
    <property type="entry name" value="PROTEIN HOOK"/>
    <property type="match status" value="1"/>
</dbReference>
<dbReference type="Pfam" id="PF05622">
    <property type="entry name" value="HOOK"/>
    <property type="match status" value="1"/>
</dbReference>